<evidence type="ECO:0000256" key="7">
    <source>
        <dbReference type="PROSITE-ProRule" id="PRU00221"/>
    </source>
</evidence>
<dbReference type="Gene3D" id="2.130.10.10">
    <property type="entry name" value="YVTN repeat-like/Quinoprotein amine dehydrogenase"/>
    <property type="match status" value="4"/>
</dbReference>
<name>A0A9W6ZEM7_9STRA</name>
<dbReference type="InterPro" id="IPR015943">
    <property type="entry name" value="WD40/YVTN_repeat-like_dom_sf"/>
</dbReference>
<feature type="repeat" description="WD" evidence="7">
    <location>
        <begin position="529"/>
        <end position="570"/>
    </location>
</feature>
<dbReference type="PROSITE" id="PS50082">
    <property type="entry name" value="WD_REPEATS_2"/>
    <property type="match status" value="8"/>
</dbReference>
<feature type="repeat" description="WD" evidence="7">
    <location>
        <begin position="776"/>
        <end position="808"/>
    </location>
</feature>
<feature type="transmembrane region" description="Helical" evidence="10">
    <location>
        <begin position="1398"/>
        <end position="1416"/>
    </location>
</feature>
<evidence type="ECO:0000259" key="11">
    <source>
        <dbReference type="Pfam" id="PF00520"/>
    </source>
</evidence>
<dbReference type="SUPFAM" id="SSF50978">
    <property type="entry name" value="WD40 repeat-like"/>
    <property type="match status" value="2"/>
</dbReference>
<dbReference type="CDD" id="cd00200">
    <property type="entry name" value="WD40"/>
    <property type="match status" value="1"/>
</dbReference>
<evidence type="ECO:0000256" key="5">
    <source>
        <dbReference type="ARBA" id="ARBA00022989"/>
    </source>
</evidence>
<evidence type="ECO:0000256" key="10">
    <source>
        <dbReference type="SAM" id="Phobius"/>
    </source>
</evidence>
<dbReference type="PROSITE" id="PS00678">
    <property type="entry name" value="WD_REPEATS_1"/>
    <property type="match status" value="1"/>
</dbReference>
<dbReference type="PANTHER" id="PTHR44129">
    <property type="entry name" value="WD REPEAT-CONTAINING PROTEIN POP1"/>
    <property type="match status" value="1"/>
</dbReference>
<comment type="subcellular location">
    <subcellularLocation>
        <location evidence="1">Membrane</location>
        <topology evidence="1">Multi-pass membrane protein</topology>
    </subcellularLocation>
</comment>
<feature type="repeat" description="WD" evidence="7">
    <location>
        <begin position="673"/>
        <end position="706"/>
    </location>
</feature>
<dbReference type="EMBL" id="BLQM01000007">
    <property type="protein sequence ID" value="GMH49005.1"/>
    <property type="molecule type" value="Genomic_DNA"/>
</dbReference>
<dbReference type="SUPFAM" id="SSF81324">
    <property type="entry name" value="Voltage-gated potassium channels"/>
    <property type="match status" value="1"/>
</dbReference>
<dbReference type="PROSITE" id="PS50294">
    <property type="entry name" value="WD_REPEATS_REGION"/>
    <property type="match status" value="7"/>
</dbReference>
<feature type="compositionally biased region" description="Basic and acidic residues" evidence="9">
    <location>
        <begin position="79"/>
        <end position="91"/>
    </location>
</feature>
<evidence type="ECO:0000313" key="12">
    <source>
        <dbReference type="EMBL" id="GMH49005.1"/>
    </source>
</evidence>
<feature type="repeat" description="WD" evidence="7">
    <location>
        <begin position="839"/>
        <end position="880"/>
    </location>
</feature>
<feature type="repeat" description="WD" evidence="7">
    <location>
        <begin position="421"/>
        <end position="462"/>
    </location>
</feature>
<proteinExistence type="predicted"/>
<dbReference type="InterPro" id="IPR019775">
    <property type="entry name" value="WD40_repeat_CS"/>
</dbReference>
<keyword evidence="3 10" id="KW-0812">Transmembrane</keyword>
<keyword evidence="6 10" id="KW-0472">Membrane</keyword>
<evidence type="ECO:0000256" key="1">
    <source>
        <dbReference type="ARBA" id="ARBA00004141"/>
    </source>
</evidence>
<organism evidence="12 13">
    <name type="scientific">Triparma laevis f. inornata</name>
    <dbReference type="NCBI Taxonomy" id="1714386"/>
    <lineage>
        <taxon>Eukaryota</taxon>
        <taxon>Sar</taxon>
        <taxon>Stramenopiles</taxon>
        <taxon>Ochrophyta</taxon>
        <taxon>Bolidophyceae</taxon>
        <taxon>Parmales</taxon>
        <taxon>Triparmaceae</taxon>
        <taxon>Triparma</taxon>
    </lineage>
</organism>
<feature type="transmembrane region" description="Helical" evidence="10">
    <location>
        <begin position="1575"/>
        <end position="1598"/>
    </location>
</feature>
<feature type="region of interest" description="Disordered" evidence="9">
    <location>
        <begin position="1"/>
        <end position="94"/>
    </location>
</feature>
<comment type="caution">
    <text evidence="12">The sequence shown here is derived from an EMBL/GenBank/DDBJ whole genome shotgun (WGS) entry which is preliminary data.</text>
</comment>
<gene>
    <name evidence="12" type="ORF">TL16_g00419</name>
</gene>
<evidence type="ECO:0000256" key="2">
    <source>
        <dbReference type="ARBA" id="ARBA00022574"/>
    </source>
</evidence>
<feature type="repeat" description="WD" evidence="7">
    <location>
        <begin position="463"/>
        <end position="502"/>
    </location>
</feature>
<keyword evidence="8" id="KW-0175">Coiled coil</keyword>
<evidence type="ECO:0000256" key="8">
    <source>
        <dbReference type="SAM" id="Coils"/>
    </source>
</evidence>
<feature type="coiled-coil region" evidence="8">
    <location>
        <begin position="1228"/>
        <end position="1278"/>
    </location>
</feature>
<dbReference type="InterPro" id="IPR011047">
    <property type="entry name" value="Quinoprotein_ADH-like_sf"/>
</dbReference>
<feature type="transmembrane region" description="Helical" evidence="10">
    <location>
        <begin position="1507"/>
        <end position="1527"/>
    </location>
</feature>
<dbReference type="SMART" id="SM00320">
    <property type="entry name" value="WD40"/>
    <property type="match status" value="10"/>
</dbReference>
<feature type="compositionally biased region" description="Polar residues" evidence="9">
    <location>
        <begin position="1"/>
        <end position="16"/>
    </location>
</feature>
<dbReference type="InterPro" id="IPR036322">
    <property type="entry name" value="WD40_repeat_dom_sf"/>
</dbReference>
<reference evidence="13" key="1">
    <citation type="journal article" date="2023" name="Commun. Biol.">
        <title>Genome analysis of Parmales, the sister group of diatoms, reveals the evolutionary specialization of diatoms from phago-mixotrophs to photoautotrophs.</title>
        <authorList>
            <person name="Ban H."/>
            <person name="Sato S."/>
            <person name="Yoshikawa S."/>
            <person name="Yamada K."/>
            <person name="Nakamura Y."/>
            <person name="Ichinomiya M."/>
            <person name="Sato N."/>
            <person name="Blanc-Mathieu R."/>
            <person name="Endo H."/>
            <person name="Kuwata A."/>
            <person name="Ogata H."/>
        </authorList>
    </citation>
    <scope>NUCLEOTIDE SEQUENCE [LARGE SCALE GENOMIC DNA]</scope>
</reference>
<keyword evidence="2 7" id="KW-0853">WD repeat</keyword>
<dbReference type="GO" id="GO:0005216">
    <property type="term" value="F:monoatomic ion channel activity"/>
    <property type="evidence" value="ECO:0007669"/>
    <property type="project" value="InterPro"/>
</dbReference>
<evidence type="ECO:0000256" key="3">
    <source>
        <dbReference type="ARBA" id="ARBA00022692"/>
    </source>
</evidence>
<dbReference type="InterPro" id="IPR020472">
    <property type="entry name" value="WD40_PAC1"/>
</dbReference>
<evidence type="ECO:0000256" key="6">
    <source>
        <dbReference type="ARBA" id="ARBA00023136"/>
    </source>
</evidence>
<accession>A0A9W6ZEM7</accession>
<feature type="transmembrane region" description="Helical" evidence="10">
    <location>
        <begin position="1343"/>
        <end position="1359"/>
    </location>
</feature>
<feature type="compositionally biased region" description="Polar residues" evidence="9">
    <location>
        <begin position="1720"/>
        <end position="1730"/>
    </location>
</feature>
<feature type="region of interest" description="Disordered" evidence="9">
    <location>
        <begin position="1718"/>
        <end position="1746"/>
    </location>
</feature>
<dbReference type="Pfam" id="PF00520">
    <property type="entry name" value="Ion_trans"/>
    <property type="match status" value="1"/>
</dbReference>
<keyword evidence="5 10" id="KW-1133">Transmembrane helix</keyword>
<evidence type="ECO:0000313" key="13">
    <source>
        <dbReference type="Proteomes" id="UP001162640"/>
    </source>
</evidence>
<feature type="region of interest" description="Disordered" evidence="9">
    <location>
        <begin position="509"/>
        <end position="528"/>
    </location>
</feature>
<dbReference type="SUPFAM" id="SSF50998">
    <property type="entry name" value="Quinoprotein alcohol dehydrogenase-like"/>
    <property type="match status" value="1"/>
</dbReference>
<keyword evidence="4" id="KW-0677">Repeat</keyword>
<feature type="coiled-coil region" evidence="8">
    <location>
        <begin position="1667"/>
        <end position="1694"/>
    </location>
</feature>
<feature type="transmembrane region" description="Helical" evidence="10">
    <location>
        <begin position="1192"/>
        <end position="1211"/>
    </location>
</feature>
<dbReference type="Pfam" id="PF00400">
    <property type="entry name" value="WD40"/>
    <property type="match status" value="7"/>
</dbReference>
<dbReference type="InterPro" id="IPR001680">
    <property type="entry name" value="WD40_rpt"/>
</dbReference>
<sequence length="1746" mass="198378">MDNSPKQSLNRESSITDVWLGGGDPMLKRMSKKHNSKKDYKDSTPKPSAVVQSPAHPDNEEARSSQVTYYPPTGLDDEQMSRDRTKTKEDIATESQYCHDIPGLQDPNKCRALLISPDESEIWIADGDDDKQQGGLHVLQLADGKEVAKFAFHESICCLAFPYDSEDPASAANKKPTMIYASTGEGSIIAFSNEDEVTPTDKKLRTTVKLKNGKEDERYYDEPLQRFGTKQARGSDEDERRAHEGRVYDITVTHDGKFLISVSEDKFIKVWSLQDPENPPGTPDQVFVQGDKIYSTDSLSTKAYENKGSTWWQPTPKLKRRGGIGGIVNRDKAKLPSRPKYMFCSGNRYGDIFFYYLRGRTTKKDGKDLPKNLISTIGNATGVIKTGKTKLTINKIDDKIEWDEITEKKADEEPSTKRIMKNAHKKSLYSLIFSEDGSKLYSGAYDTFIKIWDTASLNCLQTLVGHKHVVCTLALHGDFLCSGSYDKSIKLWHIETGTEVRTITGTVTQKDESAKNSSENPEVHRESAKAVHLDRVNEVVFFKNGTNIISASTDRTVKRWNIAMNQEDARVLREWAFQDETYGANELIESMSVAKNSPKKVIVTGGGFMKKNGNTVVHKHGTVRLWRDIDEISRNISIEGQPGTDKEKILKERPAKEVSTSLGSDFESDLVGKSRHTDQVEDVVVSDDGTVALSIANDKQVIYWDLTKVVGNPPIPSGEEAFVRKYDTKNRGHSVAITKDKKRFYAGVGEGILQEWNCDDNSNYVREYTDTNVKKGRAHKGWVMSIKLTKDNKKMVTGSHSSEVKIWDTALDPSPEEPQEPRLLFNLGKGNDENGIPILNGHQAPVKDIKITPDDLKVASGSEDKTIKIWDILTGFLLATLEGHEAEVTSISIRSRGDYLASGSKDKTWKLWTLDTDDNERAYKLVYTSSQGEGSLMPKACVAFSADDACLLSGSTDPERADIFSSEKISMIFYHLPSVVQECMFKNDCSKEDEGSKQMDWKASETTMTLRQEPHVICEPQIRHPKKFSKEKAKTDEKQKIALKALLMKDSNSNLPIDCAIDFENGATVDVILQGFTRLLSQDFAKPFHEDQSSQEQHPSELFPLESLCEALEMFPEEGLNFVSRLELVNGGDFLVQKGVKRFVLPKTNRLIVSSDQRIPQGFWKRTVGPGTKLYKAVQKEKNQKKGVLSSVLRFLELMFCCFTAIIFIFTPIEPDKNEDSDPEKFIRRNLQEDGTQVRNRSETAENREVLEIAEAEEEKKNKDKDQVKKEEANLRKNEYGNPVAGRFVPIKGVAAQGSKFLEQLAKAANKAVKYKAFENEVVRSVIEHKWDKFAKKMFLKHMYLYIIMVLCMTFDAFLNKTLTNGTNWKCVFNNGLEICDKTRDDKMGLESLEDWMLLWRLPMLIAIILWARFCWHEVKQIFNTSLREHFEDIWNILDFSSLSLMFLAYLFRVLYWFDHMGPTYTTVVLSFALPLTWLNMLYFLQGFDESGRLVRMILGIVQGTKFFLLILVVCMVGFAAGFFVLYENQDADTLRNGSARVEHMSPTMSIFSSYTLMLGEFDVENFPETSSGEFFSVILLFTVFTFFINIIMLNLLIAIMGDIFDKVQESATAEFLFARTQIILEFEEMLTTNNAEWFPTWLQVLTPLHQSDNNADNVHDEWTGRVQKVTNRVDKLGEKIEDTRTDNEAFKEAQEKFREDVNHFMMEMRREFRMDSDSVRGSFSATEQQILMERKNERFSSSLSS</sequence>
<dbReference type="PRINTS" id="PR00320">
    <property type="entry name" value="GPROTEINBRPT"/>
</dbReference>
<dbReference type="InterPro" id="IPR005821">
    <property type="entry name" value="Ion_trans_dom"/>
</dbReference>
<feature type="repeat" description="WD" evidence="7">
    <location>
        <begin position="881"/>
        <end position="922"/>
    </location>
</feature>
<feature type="transmembrane region" description="Helical" evidence="10">
    <location>
        <begin position="1464"/>
        <end position="1486"/>
    </location>
</feature>
<dbReference type="GO" id="GO:0016020">
    <property type="term" value="C:membrane"/>
    <property type="evidence" value="ECO:0007669"/>
    <property type="project" value="UniProtKB-SubCell"/>
</dbReference>
<dbReference type="InterPro" id="IPR050349">
    <property type="entry name" value="WD_LIS1/nudF_dynein_reg"/>
</dbReference>
<feature type="transmembrane region" description="Helical" evidence="10">
    <location>
        <begin position="1437"/>
        <end position="1458"/>
    </location>
</feature>
<dbReference type="Proteomes" id="UP001162640">
    <property type="component" value="Unassembled WGS sequence"/>
</dbReference>
<feature type="domain" description="Ion transport" evidence="11">
    <location>
        <begin position="1409"/>
        <end position="1611"/>
    </location>
</feature>
<protein>
    <recommendedName>
        <fullName evidence="11">Ion transport domain-containing protein</fullName>
    </recommendedName>
</protein>
<evidence type="ECO:0000256" key="9">
    <source>
        <dbReference type="SAM" id="MobiDB-lite"/>
    </source>
</evidence>
<feature type="repeat" description="WD" evidence="7">
    <location>
        <begin position="240"/>
        <end position="274"/>
    </location>
</feature>
<evidence type="ECO:0000256" key="4">
    <source>
        <dbReference type="ARBA" id="ARBA00022737"/>
    </source>
</evidence>